<comment type="subcellular location">
    <subcellularLocation>
        <location evidence="2">Secreted</location>
    </subcellularLocation>
</comment>
<dbReference type="InterPro" id="IPR013319">
    <property type="entry name" value="GH11/12"/>
</dbReference>
<evidence type="ECO:0000256" key="5">
    <source>
        <dbReference type="ARBA" id="ARBA00012590"/>
    </source>
</evidence>
<keyword evidence="11 13" id="KW-0326">Glycosidase</keyword>
<evidence type="ECO:0000256" key="11">
    <source>
        <dbReference type="ARBA" id="ARBA00023295"/>
    </source>
</evidence>
<evidence type="ECO:0000256" key="1">
    <source>
        <dbReference type="ARBA" id="ARBA00000681"/>
    </source>
</evidence>
<keyword evidence="6" id="KW-0964">Secreted</keyword>
<organism evidence="17 18">
    <name type="scientific">Penicillium nordicum</name>
    <dbReference type="NCBI Taxonomy" id="229535"/>
    <lineage>
        <taxon>Eukaryota</taxon>
        <taxon>Fungi</taxon>
        <taxon>Dikarya</taxon>
        <taxon>Ascomycota</taxon>
        <taxon>Pezizomycotina</taxon>
        <taxon>Eurotiomycetes</taxon>
        <taxon>Eurotiomycetidae</taxon>
        <taxon>Eurotiales</taxon>
        <taxon>Aspergillaceae</taxon>
        <taxon>Penicillium</taxon>
    </lineage>
</organism>
<dbReference type="GO" id="GO:0005576">
    <property type="term" value="C:extracellular region"/>
    <property type="evidence" value="ECO:0007669"/>
    <property type="project" value="UniProtKB-SubCell"/>
</dbReference>
<dbReference type="STRING" id="229535.A0A0M8P5G5"/>
<comment type="pathway">
    <text evidence="3 13 14">Glycan degradation; xylan degradation.</text>
</comment>
<keyword evidence="7 13" id="KW-0858">Xylan degradation</keyword>
<feature type="active site" description="Nucleophile" evidence="13">
    <location>
        <position position="112"/>
    </location>
</feature>
<feature type="signal peptide" evidence="15">
    <location>
        <begin position="1"/>
        <end position="19"/>
    </location>
</feature>
<evidence type="ECO:0000256" key="15">
    <source>
        <dbReference type="SAM" id="SignalP"/>
    </source>
</evidence>
<comment type="catalytic activity">
    <reaction evidence="1 13 14">
        <text>Endohydrolysis of (1-&gt;4)-beta-D-xylosidic linkages in xylans.</text>
        <dbReference type="EC" id="3.2.1.8"/>
    </reaction>
</comment>
<evidence type="ECO:0000313" key="17">
    <source>
        <dbReference type="EMBL" id="KOS40800.1"/>
    </source>
</evidence>
<dbReference type="PANTHER" id="PTHR46828">
    <property type="entry name" value="ENDO-1,4-BETA-XYLANASE A-RELATED"/>
    <property type="match status" value="1"/>
</dbReference>
<keyword evidence="18" id="KW-1185">Reference proteome</keyword>
<dbReference type="GO" id="GO:0045493">
    <property type="term" value="P:xylan catabolic process"/>
    <property type="evidence" value="ECO:0007669"/>
    <property type="project" value="UniProtKB-UniRule"/>
</dbReference>
<dbReference type="GO" id="GO:0031176">
    <property type="term" value="F:endo-1,4-beta-xylanase activity"/>
    <property type="evidence" value="ECO:0007669"/>
    <property type="project" value="UniProtKB-UniRule"/>
</dbReference>
<evidence type="ECO:0000259" key="16">
    <source>
        <dbReference type="PROSITE" id="PS51761"/>
    </source>
</evidence>
<evidence type="ECO:0000256" key="8">
    <source>
        <dbReference type="ARBA" id="ARBA00022729"/>
    </source>
</evidence>
<dbReference type="InterPro" id="IPR013320">
    <property type="entry name" value="ConA-like_dom_sf"/>
</dbReference>
<proteinExistence type="inferred from homology"/>
<dbReference type="OrthoDB" id="2115822at2759"/>
<keyword evidence="8 15" id="KW-0732">Signal</keyword>
<evidence type="ECO:0000256" key="13">
    <source>
        <dbReference type="PROSITE-ProRule" id="PRU01097"/>
    </source>
</evidence>
<gene>
    <name evidence="17" type="ORF">ACN38_g8352</name>
</gene>
<evidence type="ECO:0000256" key="2">
    <source>
        <dbReference type="ARBA" id="ARBA00004613"/>
    </source>
</evidence>
<evidence type="ECO:0000256" key="4">
    <source>
        <dbReference type="ARBA" id="ARBA00007792"/>
    </source>
</evidence>
<evidence type="ECO:0000256" key="9">
    <source>
        <dbReference type="ARBA" id="ARBA00022801"/>
    </source>
</evidence>
<dbReference type="EMBL" id="LHQQ01000151">
    <property type="protein sequence ID" value="KOS40800.1"/>
    <property type="molecule type" value="Genomic_DNA"/>
</dbReference>
<dbReference type="UniPathway" id="UPA00114"/>
<evidence type="ECO:0000256" key="12">
    <source>
        <dbReference type="ARBA" id="ARBA00023326"/>
    </source>
</evidence>
<protein>
    <recommendedName>
        <fullName evidence="5 13">Endo-1,4-beta-xylanase</fullName>
        <ecNumber evidence="5 13">3.2.1.8</ecNumber>
    </recommendedName>
</protein>
<dbReference type="Gene3D" id="2.60.120.180">
    <property type="match status" value="1"/>
</dbReference>
<keyword evidence="10 13" id="KW-0119">Carbohydrate metabolism</keyword>
<evidence type="ECO:0000313" key="18">
    <source>
        <dbReference type="Proteomes" id="UP000037696"/>
    </source>
</evidence>
<evidence type="ECO:0000256" key="7">
    <source>
        <dbReference type="ARBA" id="ARBA00022651"/>
    </source>
</evidence>
<feature type="domain" description="GH11" evidence="16">
    <location>
        <begin position="28"/>
        <end position="217"/>
    </location>
</feature>
<comment type="caution">
    <text evidence="17">The sequence shown here is derived from an EMBL/GenBank/DDBJ whole genome shotgun (WGS) entry which is preliminary data.</text>
</comment>
<evidence type="ECO:0000256" key="14">
    <source>
        <dbReference type="RuleBase" id="RU362015"/>
    </source>
</evidence>
<dbReference type="PROSITE" id="PS51761">
    <property type="entry name" value="GH11_3"/>
    <property type="match status" value="1"/>
</dbReference>
<dbReference type="Pfam" id="PF00457">
    <property type="entry name" value="Glyco_hydro_11"/>
    <property type="match status" value="1"/>
</dbReference>
<dbReference type="InterPro" id="IPR001137">
    <property type="entry name" value="Glyco_hydro_11"/>
</dbReference>
<keyword evidence="9 13" id="KW-0378">Hydrolase</keyword>
<accession>A0A0M8P5G5</accession>
<evidence type="ECO:0000256" key="10">
    <source>
        <dbReference type="ARBA" id="ARBA00023277"/>
    </source>
</evidence>
<dbReference type="SUPFAM" id="SSF49899">
    <property type="entry name" value="Concanavalin A-like lectins/glucanases"/>
    <property type="match status" value="1"/>
</dbReference>
<feature type="active site" description="Proton donor" evidence="13">
    <location>
        <position position="204"/>
    </location>
</feature>
<keyword evidence="12 13" id="KW-0624">Polysaccharide degradation</keyword>
<name>A0A0M8P5G5_9EURO</name>
<dbReference type="Proteomes" id="UP000037696">
    <property type="component" value="Unassembled WGS sequence"/>
</dbReference>
<dbReference type="AlphaFoldDB" id="A0A0M8P5G5"/>
<dbReference type="InterPro" id="IPR033123">
    <property type="entry name" value="GH11_dom"/>
</dbReference>
<evidence type="ECO:0000256" key="3">
    <source>
        <dbReference type="ARBA" id="ARBA00004851"/>
    </source>
</evidence>
<sequence length="217" mass="23562">MVSFSAFFVAACAAVTAFALPSDLEKRAITTNKQGTSGGYFYSFWTTGDGTVSYNNGDAGEYSVSWTNCGSFTSGKGWETGSDRNIKFSGSFKPSGNAYLAVYGWTKSPMVEYYIMENYGEYNPGSSMTLKGTVTTDGSVYDIYTHKQVNQPSIDSDSSTFDQYWSIRRSKRSSGTVTTANHFKAWAKLGMPLGSHNYQIVSTEGYKSSGSASITVS</sequence>
<dbReference type="PANTHER" id="PTHR46828:SF4">
    <property type="entry name" value="ENDO-1,4-BETA-XYLANASE"/>
    <property type="match status" value="1"/>
</dbReference>
<dbReference type="FunFam" id="2.60.120.180:FF:000001">
    <property type="entry name" value="Endo-1,4-beta-xylanase"/>
    <property type="match status" value="1"/>
</dbReference>
<evidence type="ECO:0000256" key="6">
    <source>
        <dbReference type="ARBA" id="ARBA00022525"/>
    </source>
</evidence>
<reference evidence="17 18" key="1">
    <citation type="submission" date="2015-08" db="EMBL/GenBank/DDBJ databases">
        <title>Genome sequencing of Penicillium nordicum.</title>
        <authorList>
            <person name="Nguyen H.D."/>
            <person name="Seifert K.A."/>
        </authorList>
    </citation>
    <scope>NUCLEOTIDE SEQUENCE [LARGE SCALE GENOMIC DNA]</scope>
    <source>
        <strain evidence="17 18">DAOMC 185683</strain>
    </source>
</reference>
<feature type="chain" id="PRO_5005819500" description="Endo-1,4-beta-xylanase" evidence="15">
    <location>
        <begin position="20"/>
        <end position="217"/>
    </location>
</feature>
<dbReference type="PRINTS" id="PR00911">
    <property type="entry name" value="GLHYDRLASE11"/>
</dbReference>
<comment type="similarity">
    <text evidence="4 13 14">Belongs to the glycosyl hydrolase 11 (cellulase G) family.</text>
</comment>
<dbReference type="EC" id="3.2.1.8" evidence="5 13"/>